<dbReference type="OrthoDB" id="269405at2759"/>
<dbReference type="InterPro" id="IPR007244">
    <property type="entry name" value="Naa35_N"/>
</dbReference>
<dbReference type="GO" id="GO:0016236">
    <property type="term" value="P:macroautophagy"/>
    <property type="evidence" value="ECO:0007669"/>
    <property type="project" value="EnsemblFungi"/>
</dbReference>
<comment type="subcellular location">
    <subcellularLocation>
        <location evidence="1">Cytoplasm</location>
    </subcellularLocation>
</comment>
<accession>G0VJ84</accession>
<dbReference type="PANTHER" id="PTHR21373:SF0">
    <property type="entry name" value="N-ALPHA-ACETYLTRANSFERASE 35, NATC AUXILIARY SUBUNIT"/>
    <property type="match status" value="1"/>
</dbReference>
<gene>
    <name evidence="6" type="primary">NCAS0H02530</name>
    <name evidence="6" type="ordered locus">NCAS_0H02530</name>
</gene>
<name>G0VJ84_NAUCA</name>
<dbReference type="Pfam" id="PF25789">
    <property type="entry name" value="TPR_NAA35"/>
    <property type="match status" value="1"/>
</dbReference>
<evidence type="ECO:0000256" key="3">
    <source>
        <dbReference type="ARBA" id="ARBA00022490"/>
    </source>
</evidence>
<dbReference type="FunCoup" id="G0VJ84">
    <property type="interactions" value="662"/>
</dbReference>
<dbReference type="GeneID" id="96905240"/>
<sequence length="780" mass="89920">MSLEESFSNLRVDHQDNQFTAHDHYESVNSNDLADVTQLFQELSDRLQARTIIKDPNFDLFEGTHSLEVNNKKLDSSLIDLTEEEIHFDCNKPYGFGAKEGEWDQIDYVSAILDRLMRLVVCWLNDYQTLPTTLLSCKYMEYFLQKWTLPPLDNVNVLNTGDPIYDDVLGSCITGIGYFTKFARELLKAGVIFEEEDLNFNAMGLDLYLGLPNKVKTLKYINKGLETLSLIHDDKRTILLTNILKLTSCLVKLEDHILFYSSTTQHLDEMIDLAQKLYDEPELDKAYPVGSFSMEIQKRLANQFPPKKLVEPSSNYDGFIVLANDIKLILKIAQANSSLEIIQFANFFNKIRQLHVIARAIFSLFVMRDDRSVLGTFTLHDFLQAHVLPIANNLTKISPQIENALDPILQDCISVLFEWYQNSSQNTCRYRQGYNRQILLWDSVQAQLENVLTQLGSSSRLVVNQSGTAQENNFIESYASWAFVMKLNAMIEFTLKGFDLDCYKPFESYSLFWYVYYLCEYLQNGLNIIETGIQRTISDIHALNKRMKKLKAGEKKDRLRDQYHKLMELDMPGLQDRLKYMQYERNKCKITQSLCLVEVVQFGILASYNVITNKNPANSKFVNDELIYKLRFKPFSSIGSPETPTFTLSQETLQKFMFKESEFSSRIEESLKFMKGQLNHIEITIGEILRYVESDDEGESMMTGTRLVKEEASEYFTQLKKSSELLKANSKRIVKVLGPKPVQGLENKFTVMLSTSTGASRFFPILEVVERKPRGNGREI</sequence>
<dbReference type="RefSeq" id="XP_003677910.1">
    <property type="nucleotide sequence ID" value="XM_003677862.1"/>
</dbReference>
<protein>
    <submittedName>
        <fullName evidence="6">Uncharacterized protein</fullName>
    </submittedName>
</protein>
<evidence type="ECO:0000259" key="5">
    <source>
        <dbReference type="Pfam" id="PF25789"/>
    </source>
</evidence>
<evidence type="ECO:0000313" key="6">
    <source>
        <dbReference type="EMBL" id="CCC71563.1"/>
    </source>
</evidence>
<dbReference type="HOGENOM" id="CLU_022669_1_0_1"/>
<evidence type="ECO:0000256" key="1">
    <source>
        <dbReference type="ARBA" id="ARBA00004496"/>
    </source>
</evidence>
<dbReference type="KEGG" id="ncs:NCAS_0H02530"/>
<keyword evidence="7" id="KW-1185">Reference proteome</keyword>
<reference key="2">
    <citation type="submission" date="2011-08" db="EMBL/GenBank/DDBJ databases">
        <title>Genome sequence of Naumovozyma castellii.</title>
        <authorList>
            <person name="Gordon J.L."/>
            <person name="Armisen D."/>
            <person name="Proux-Wera E."/>
            <person name="OhEigeartaigh S.S."/>
            <person name="Byrne K.P."/>
            <person name="Wolfe K.H."/>
        </authorList>
    </citation>
    <scope>NUCLEOTIDE SEQUENCE</scope>
    <source>
        <strain>Type strain:CBS 4309</strain>
    </source>
</reference>
<feature type="domain" description="NAA35-like TPR repeats" evidence="5">
    <location>
        <begin position="329"/>
        <end position="656"/>
    </location>
</feature>
<evidence type="ECO:0000256" key="2">
    <source>
        <dbReference type="ARBA" id="ARBA00006289"/>
    </source>
</evidence>
<keyword evidence="3" id="KW-0963">Cytoplasm</keyword>
<dbReference type="STRING" id="1064592.G0VJ84"/>
<dbReference type="OMA" id="QMEWIVQ"/>
<dbReference type="eggNOG" id="KOG2343">
    <property type="taxonomic scope" value="Eukaryota"/>
</dbReference>
<evidence type="ECO:0000259" key="4">
    <source>
        <dbReference type="Pfam" id="PF04112"/>
    </source>
</evidence>
<proteinExistence type="inferred from homology"/>
<evidence type="ECO:0000313" key="7">
    <source>
        <dbReference type="Proteomes" id="UP000001640"/>
    </source>
</evidence>
<dbReference type="GO" id="GO:0031417">
    <property type="term" value="C:NatC complex"/>
    <property type="evidence" value="ECO:0007669"/>
    <property type="project" value="EnsemblFungi"/>
</dbReference>
<organism evidence="6 7">
    <name type="scientific">Naumovozyma castellii</name>
    <name type="common">Yeast</name>
    <name type="synonym">Saccharomyces castellii</name>
    <dbReference type="NCBI Taxonomy" id="27288"/>
    <lineage>
        <taxon>Eukaryota</taxon>
        <taxon>Fungi</taxon>
        <taxon>Dikarya</taxon>
        <taxon>Ascomycota</taxon>
        <taxon>Saccharomycotina</taxon>
        <taxon>Saccharomycetes</taxon>
        <taxon>Saccharomycetales</taxon>
        <taxon>Saccharomycetaceae</taxon>
        <taxon>Naumovozyma</taxon>
    </lineage>
</organism>
<dbReference type="AlphaFoldDB" id="G0VJ84"/>
<dbReference type="InterPro" id="IPR057983">
    <property type="entry name" value="NAA35-like_N"/>
</dbReference>
<dbReference type="Pfam" id="PF04112">
    <property type="entry name" value="Mak10"/>
    <property type="match status" value="1"/>
</dbReference>
<reference evidence="6 7" key="1">
    <citation type="journal article" date="2011" name="Proc. Natl. Acad. Sci. U.S.A.">
        <title>Evolutionary erosion of yeast sex chromosomes by mating-type switching accidents.</title>
        <authorList>
            <person name="Gordon J.L."/>
            <person name="Armisen D."/>
            <person name="Proux-Wera E."/>
            <person name="Oheigeartaigh S.S."/>
            <person name="Byrne K.P."/>
            <person name="Wolfe K.H."/>
        </authorList>
    </citation>
    <scope>NUCLEOTIDE SEQUENCE [LARGE SCALE GENOMIC DNA]</scope>
    <source>
        <strain evidence="7">ATCC 76901 / BCRC 22586 / CBS 4309 / NBRC 1992 / NRRL Y-12630</strain>
    </source>
</reference>
<dbReference type="InterPro" id="IPR057982">
    <property type="entry name" value="TPR_NAA35"/>
</dbReference>
<dbReference type="Proteomes" id="UP000001640">
    <property type="component" value="Chromosome 8"/>
</dbReference>
<dbReference type="EMBL" id="HE576759">
    <property type="protein sequence ID" value="CCC71563.1"/>
    <property type="molecule type" value="Genomic_DNA"/>
</dbReference>
<comment type="similarity">
    <text evidence="2">Belongs to the MAK10 family.</text>
</comment>
<feature type="domain" description="NAA35-like N-terminal" evidence="4">
    <location>
        <begin position="51"/>
        <end position="212"/>
    </location>
</feature>
<dbReference type="PANTHER" id="PTHR21373">
    <property type="entry name" value="GLUCOSE REPRESSIBLE PROTEIN MAK10"/>
    <property type="match status" value="1"/>
</dbReference>
<dbReference type="InParanoid" id="G0VJ84"/>
<dbReference type="GO" id="GO:0004596">
    <property type="term" value="F:protein-N-terminal amino-acid acetyltransferase activity"/>
    <property type="evidence" value="ECO:0007669"/>
    <property type="project" value="EnsemblFungi"/>
</dbReference>